<dbReference type="PANTHER" id="PTHR43833">
    <property type="entry name" value="POTASSIUM CHANNEL PROTEIN 2-RELATED-RELATED"/>
    <property type="match status" value="1"/>
</dbReference>
<dbReference type="InterPro" id="IPR036721">
    <property type="entry name" value="RCK_C_sf"/>
</dbReference>
<dbReference type="SUPFAM" id="SSF116726">
    <property type="entry name" value="TrkA C-terminal domain-like"/>
    <property type="match status" value="2"/>
</dbReference>
<sequence length="567" mass="62518">MKFLPSQILYFFQNKGSQRNLAALAKFFVFLLCMVTLYSVLFHLIMLYEGKEYSWITGIYWALTVMSTLGFGDITFHTDLGLLFTIVVLLSGVVFLLIMLPFSFIQFFYAPWLEAQTRKRTPRELVKGVSGHVIITHLDPITERLVEKLKRRGYDYVIIVADAQRGMELHDQGYKIVVGEPDDPDTFLSVRVEDAALVVITNDDMMATNISFTIRGITAKVPIVAAADKEHSLDILNFPGNTQVFLFMKMLGESLAERVRGVGRLTKIVSSFDQLHIAEIPVSQTSLGGLLLTETMLRTRTGATLVGLWEKGQFEALHAKTIINKSSSLLLAGTLAQLDCFEEKFIITDLSSEDDKLVLVLGGGRVGLAASQVLDGYGVKYRVVEKSSAVVARGGVNFVAGDAANRDVLIEAGIENARAAIITTHDDAANIYLTFYCRQLRPDIQIISRATNERSVSKLHMAGADLVMSYASMGANRIMKVFKPDEGSLFIEGMNFFVQQIPGALVGKTLAESNVRQETGCSVVALRMDGELLVGPDPTLPLVKSTELILIGNADAEKLFGEMFGER</sequence>
<comment type="subcellular location">
    <subcellularLocation>
        <location evidence="1">Cell membrane</location>
        <topology evidence="1">Multi-pass membrane protein</topology>
    </subcellularLocation>
</comment>
<evidence type="ECO:0000259" key="3">
    <source>
        <dbReference type="PROSITE" id="PS51201"/>
    </source>
</evidence>
<dbReference type="InterPro" id="IPR006037">
    <property type="entry name" value="RCK_C"/>
</dbReference>
<dbReference type="Pfam" id="PF07885">
    <property type="entry name" value="Ion_trans_2"/>
    <property type="match status" value="1"/>
</dbReference>
<dbReference type="eggNOG" id="COG1226">
    <property type="taxonomic scope" value="Bacteria"/>
</dbReference>
<evidence type="ECO:0000256" key="2">
    <source>
        <dbReference type="SAM" id="Phobius"/>
    </source>
</evidence>
<dbReference type="InterPro" id="IPR003148">
    <property type="entry name" value="RCK_N"/>
</dbReference>
<dbReference type="RefSeq" id="WP_011187569.1">
    <property type="nucleotide sequence ID" value="NC_006138.1"/>
</dbReference>
<accession>Q6ARH2</accession>
<keyword evidence="2" id="KW-0472">Membrane</keyword>
<dbReference type="Gene3D" id="3.30.70.1450">
    <property type="entry name" value="Regulator of K+ conductance, C-terminal domain"/>
    <property type="match status" value="2"/>
</dbReference>
<dbReference type="PANTHER" id="PTHR43833:SF9">
    <property type="entry name" value="POTASSIUM CHANNEL PROTEIN YUGO-RELATED"/>
    <property type="match status" value="1"/>
</dbReference>
<feature type="transmembrane region" description="Helical" evidence="2">
    <location>
        <begin position="83"/>
        <end position="109"/>
    </location>
</feature>
<dbReference type="SUPFAM" id="SSF81324">
    <property type="entry name" value="Voltage-gated potassium channels"/>
    <property type="match status" value="1"/>
</dbReference>
<dbReference type="EMBL" id="CR522870">
    <property type="protein sequence ID" value="CAG35053.1"/>
    <property type="molecule type" value="Genomic_DNA"/>
</dbReference>
<dbReference type="Gene3D" id="3.40.50.720">
    <property type="entry name" value="NAD(P)-binding Rossmann-like Domain"/>
    <property type="match status" value="2"/>
</dbReference>
<dbReference type="GO" id="GO:0006813">
    <property type="term" value="P:potassium ion transport"/>
    <property type="evidence" value="ECO:0007669"/>
    <property type="project" value="InterPro"/>
</dbReference>
<dbReference type="GO" id="GO:0008324">
    <property type="term" value="F:monoatomic cation transmembrane transporter activity"/>
    <property type="evidence" value="ECO:0007669"/>
    <property type="project" value="InterPro"/>
</dbReference>
<dbReference type="HOGENOM" id="CLU_035216_0_0_7"/>
<name>Q6ARH2_DESPS</name>
<dbReference type="Gene3D" id="1.10.287.70">
    <property type="match status" value="1"/>
</dbReference>
<dbReference type="InterPro" id="IPR013099">
    <property type="entry name" value="K_chnl_dom"/>
</dbReference>
<feature type="transmembrane region" description="Helical" evidence="2">
    <location>
        <begin position="21"/>
        <end position="47"/>
    </location>
</feature>
<protein>
    <recommendedName>
        <fullName evidence="3">RCK N-terminal domain-containing protein</fullName>
    </recommendedName>
</protein>
<keyword evidence="5" id="KW-1185">Reference proteome</keyword>
<dbReference type="GO" id="GO:0005886">
    <property type="term" value="C:plasma membrane"/>
    <property type="evidence" value="ECO:0007669"/>
    <property type="project" value="UniProtKB-SubCell"/>
</dbReference>
<dbReference type="OrthoDB" id="9799090at2"/>
<evidence type="ECO:0000313" key="4">
    <source>
        <dbReference type="EMBL" id="CAG35053.1"/>
    </source>
</evidence>
<evidence type="ECO:0000313" key="5">
    <source>
        <dbReference type="Proteomes" id="UP000000602"/>
    </source>
</evidence>
<reference evidence="5" key="1">
    <citation type="journal article" date="2004" name="Environ. Microbiol.">
        <title>The genome of Desulfotalea psychrophila, a sulfate-reducing bacterium from permanently cold Arctic sediments.</title>
        <authorList>
            <person name="Rabus R."/>
            <person name="Ruepp A."/>
            <person name="Frickey T."/>
            <person name="Rattei T."/>
            <person name="Fartmann B."/>
            <person name="Stark M."/>
            <person name="Bauer M."/>
            <person name="Zibat A."/>
            <person name="Lombardot T."/>
            <person name="Becker I."/>
            <person name="Amann J."/>
            <person name="Gellner K."/>
            <person name="Teeling H."/>
            <person name="Leuschner W.D."/>
            <person name="Gloeckner F.-O."/>
            <person name="Lupas A.N."/>
            <person name="Amann R."/>
            <person name="Klenk H.-P."/>
        </authorList>
    </citation>
    <scope>NUCLEOTIDE SEQUENCE [LARGE SCALE GENOMIC DNA]</scope>
    <source>
        <strain evidence="5">DSM 12343 / LSv54</strain>
    </source>
</reference>
<dbReference type="InterPro" id="IPR050721">
    <property type="entry name" value="Trk_Ktr_HKT_K-transport"/>
</dbReference>
<feature type="domain" description="RCK N-terminal" evidence="3">
    <location>
        <begin position="355"/>
        <end position="469"/>
    </location>
</feature>
<dbReference type="InterPro" id="IPR036291">
    <property type="entry name" value="NAD(P)-bd_dom_sf"/>
</dbReference>
<evidence type="ECO:0000256" key="1">
    <source>
        <dbReference type="ARBA" id="ARBA00004651"/>
    </source>
</evidence>
<proteinExistence type="predicted"/>
<dbReference type="KEGG" id="dps:DP0324"/>
<dbReference type="AlphaFoldDB" id="Q6ARH2"/>
<dbReference type="PROSITE" id="PS51201">
    <property type="entry name" value="RCK_N"/>
    <property type="match status" value="1"/>
</dbReference>
<dbReference type="Proteomes" id="UP000000602">
    <property type="component" value="Chromosome"/>
</dbReference>
<organism evidence="4 5">
    <name type="scientific">Desulfotalea psychrophila (strain LSv54 / DSM 12343)</name>
    <dbReference type="NCBI Taxonomy" id="177439"/>
    <lineage>
        <taxon>Bacteria</taxon>
        <taxon>Pseudomonadati</taxon>
        <taxon>Thermodesulfobacteriota</taxon>
        <taxon>Desulfobulbia</taxon>
        <taxon>Desulfobulbales</taxon>
        <taxon>Desulfocapsaceae</taxon>
        <taxon>Desulfotalea</taxon>
    </lineage>
</organism>
<gene>
    <name evidence="4" type="ordered locus">DP0324</name>
</gene>
<dbReference type="Pfam" id="PF02080">
    <property type="entry name" value="TrkA_C"/>
    <property type="match status" value="1"/>
</dbReference>
<dbReference type="STRING" id="177439.DP0324"/>
<keyword evidence="2" id="KW-1133">Transmembrane helix</keyword>
<dbReference type="Pfam" id="PF02254">
    <property type="entry name" value="TrkA_N"/>
    <property type="match status" value="2"/>
</dbReference>
<feature type="transmembrane region" description="Helical" evidence="2">
    <location>
        <begin position="53"/>
        <end position="71"/>
    </location>
</feature>
<dbReference type="SUPFAM" id="SSF51735">
    <property type="entry name" value="NAD(P)-binding Rossmann-fold domains"/>
    <property type="match status" value="2"/>
</dbReference>
<keyword evidence="2" id="KW-0812">Transmembrane</keyword>
<dbReference type="eggNOG" id="COG0490">
    <property type="taxonomic scope" value="Bacteria"/>
</dbReference>